<sequence>MLDNPLNILAPNYDMAHTSFFFIFLLTHFLFYSSPTTFAFSPTNDHIPPCHDHEKSALLQFKDSFSIREYCDQKLEGWNQASDCCSWDGIECEDVTGHVISLDLTSSCLSGSINSSSSLFQLLHLRSLNLADNDFNRSSIPSALGHFPNLTHLNLSNSGFSGPIPSCISNLSKLSSLDLSWNAGLEVKTNPDFKTLFRKLGSLQVVHLDRVDMSSTVPNDILANASSLVSLSLRWCYLRGEFPTRIFQLPKLEVLFLDGNPNLTAGHLPEFHSTTPLRELSVPSCNLSGHIPSSLQNLTQLVYLDLSDNPFSVQETSSLPWMAGTN</sequence>
<dbReference type="PANTHER" id="PTHR48061">
    <property type="entry name" value="LEUCINE-RICH REPEAT RECEPTOR PROTEIN KINASE EMS1-LIKE-RELATED"/>
    <property type="match status" value="1"/>
</dbReference>
<keyword evidence="7" id="KW-0472">Membrane</keyword>
<dbReference type="InterPro" id="IPR001611">
    <property type="entry name" value="Leu-rich_rpt"/>
</dbReference>
<evidence type="ECO:0000256" key="1">
    <source>
        <dbReference type="ARBA" id="ARBA00004479"/>
    </source>
</evidence>
<evidence type="ECO:0000313" key="11">
    <source>
        <dbReference type="EMBL" id="KAJ4826996.1"/>
    </source>
</evidence>
<dbReference type="Gene3D" id="3.80.10.10">
    <property type="entry name" value="Ribonuclease Inhibitor"/>
    <property type="match status" value="2"/>
</dbReference>
<proteinExistence type="predicted"/>
<dbReference type="InterPro" id="IPR013210">
    <property type="entry name" value="LRR_N_plant-typ"/>
</dbReference>
<reference evidence="11" key="1">
    <citation type="submission" date="2022-02" db="EMBL/GenBank/DDBJ databases">
        <authorList>
            <person name="Henning P.M."/>
            <person name="McCubbin A.G."/>
            <person name="Shore J.S."/>
        </authorList>
    </citation>
    <scope>NUCLEOTIDE SEQUENCE</scope>
    <source>
        <strain evidence="11">F60SS</strain>
        <tissue evidence="11">Leaves</tissue>
    </source>
</reference>
<dbReference type="Pfam" id="PF08263">
    <property type="entry name" value="LRRNT_2"/>
    <property type="match status" value="1"/>
</dbReference>
<dbReference type="PANTHER" id="PTHR48061:SF12">
    <property type="entry name" value="DISEASE RESISTANCE LIKE PROTEIN"/>
    <property type="match status" value="1"/>
</dbReference>
<keyword evidence="3" id="KW-0812">Transmembrane</keyword>
<evidence type="ECO:0000256" key="9">
    <source>
        <dbReference type="ARBA" id="ARBA00023180"/>
    </source>
</evidence>
<evidence type="ECO:0000256" key="5">
    <source>
        <dbReference type="ARBA" id="ARBA00022737"/>
    </source>
</evidence>
<keyword evidence="12" id="KW-1185">Reference proteome</keyword>
<evidence type="ECO:0000256" key="4">
    <source>
        <dbReference type="ARBA" id="ARBA00022729"/>
    </source>
</evidence>
<dbReference type="InterPro" id="IPR032675">
    <property type="entry name" value="LRR_dom_sf"/>
</dbReference>
<organism evidence="11 12">
    <name type="scientific">Turnera subulata</name>
    <dbReference type="NCBI Taxonomy" id="218843"/>
    <lineage>
        <taxon>Eukaryota</taxon>
        <taxon>Viridiplantae</taxon>
        <taxon>Streptophyta</taxon>
        <taxon>Embryophyta</taxon>
        <taxon>Tracheophyta</taxon>
        <taxon>Spermatophyta</taxon>
        <taxon>Magnoliopsida</taxon>
        <taxon>eudicotyledons</taxon>
        <taxon>Gunneridae</taxon>
        <taxon>Pentapetalae</taxon>
        <taxon>rosids</taxon>
        <taxon>fabids</taxon>
        <taxon>Malpighiales</taxon>
        <taxon>Passifloraceae</taxon>
        <taxon>Turnera</taxon>
    </lineage>
</organism>
<keyword evidence="8" id="KW-0675">Receptor</keyword>
<evidence type="ECO:0000256" key="8">
    <source>
        <dbReference type="ARBA" id="ARBA00023170"/>
    </source>
</evidence>
<gene>
    <name evidence="11" type="ORF">Tsubulata_031504</name>
</gene>
<dbReference type="GO" id="GO:0016020">
    <property type="term" value="C:membrane"/>
    <property type="evidence" value="ECO:0007669"/>
    <property type="project" value="UniProtKB-SubCell"/>
</dbReference>
<name>A0A9Q0J2B0_9ROSI</name>
<keyword evidence="9" id="KW-0325">Glycoprotein</keyword>
<accession>A0A9Q0J2B0</accession>
<dbReference type="SUPFAM" id="SSF52058">
    <property type="entry name" value="L domain-like"/>
    <property type="match status" value="1"/>
</dbReference>
<keyword evidence="4" id="KW-0732">Signal</keyword>
<reference evidence="11" key="2">
    <citation type="journal article" date="2023" name="Plants (Basel)">
        <title>Annotation of the Turnera subulata (Passifloraceae) Draft Genome Reveals the S-Locus Evolved after the Divergence of Turneroideae from Passifloroideae in a Stepwise Manner.</title>
        <authorList>
            <person name="Henning P.M."/>
            <person name="Roalson E.H."/>
            <person name="Mir W."/>
            <person name="McCubbin A.G."/>
            <person name="Shore J.S."/>
        </authorList>
    </citation>
    <scope>NUCLEOTIDE SEQUENCE</scope>
    <source>
        <strain evidence="11">F60SS</strain>
    </source>
</reference>
<keyword evidence="5" id="KW-0677">Repeat</keyword>
<evidence type="ECO:0000256" key="3">
    <source>
        <dbReference type="ARBA" id="ARBA00022692"/>
    </source>
</evidence>
<comment type="subcellular location">
    <subcellularLocation>
        <location evidence="1">Membrane</location>
        <topology evidence="1">Single-pass type I membrane protein</topology>
    </subcellularLocation>
</comment>
<evidence type="ECO:0000256" key="2">
    <source>
        <dbReference type="ARBA" id="ARBA00022614"/>
    </source>
</evidence>
<dbReference type="Pfam" id="PF00560">
    <property type="entry name" value="LRR_1"/>
    <property type="match status" value="3"/>
</dbReference>
<evidence type="ECO:0000313" key="12">
    <source>
        <dbReference type="Proteomes" id="UP001141552"/>
    </source>
</evidence>
<evidence type="ECO:0000256" key="7">
    <source>
        <dbReference type="ARBA" id="ARBA00023136"/>
    </source>
</evidence>
<dbReference type="AlphaFoldDB" id="A0A9Q0J2B0"/>
<evidence type="ECO:0000259" key="10">
    <source>
        <dbReference type="Pfam" id="PF08263"/>
    </source>
</evidence>
<protein>
    <recommendedName>
        <fullName evidence="10">Leucine-rich repeat-containing N-terminal plant-type domain-containing protein</fullName>
    </recommendedName>
</protein>
<feature type="domain" description="Leucine-rich repeat-containing N-terminal plant-type" evidence="10">
    <location>
        <begin position="51"/>
        <end position="92"/>
    </location>
</feature>
<keyword evidence="2" id="KW-0433">Leucine-rich repeat</keyword>
<comment type="caution">
    <text evidence="11">The sequence shown here is derived from an EMBL/GenBank/DDBJ whole genome shotgun (WGS) entry which is preliminary data.</text>
</comment>
<dbReference type="OrthoDB" id="676979at2759"/>
<dbReference type="Proteomes" id="UP001141552">
    <property type="component" value="Unassembled WGS sequence"/>
</dbReference>
<keyword evidence="6" id="KW-1133">Transmembrane helix</keyword>
<evidence type="ECO:0000256" key="6">
    <source>
        <dbReference type="ARBA" id="ARBA00022989"/>
    </source>
</evidence>
<dbReference type="EMBL" id="JAKUCV010006521">
    <property type="protein sequence ID" value="KAJ4826996.1"/>
    <property type="molecule type" value="Genomic_DNA"/>
</dbReference>
<dbReference type="InterPro" id="IPR046956">
    <property type="entry name" value="RLP23-like"/>
</dbReference>